<evidence type="ECO:0000313" key="2">
    <source>
        <dbReference type="EMBL" id="MBI2679143.1"/>
    </source>
</evidence>
<evidence type="ECO:0000256" key="1">
    <source>
        <dbReference type="SAM" id="Phobius"/>
    </source>
</evidence>
<comment type="caution">
    <text evidence="2">The sequence shown here is derived from an EMBL/GenBank/DDBJ whole genome shotgun (WGS) entry which is preliminary data.</text>
</comment>
<protein>
    <submittedName>
        <fullName evidence="2">Uncharacterized protein</fullName>
    </submittedName>
</protein>
<gene>
    <name evidence="2" type="ORF">HYX28_10215</name>
</gene>
<sequence length="122" mass="13082">MDLRTAVAVIANFLLIGGLVVSGFALFARYHARGRWAKNVTGLLAGLGALALAFALMITPQNAEVVARIAATKASSVFLWVSSALLLAAIGAFGIITYAKPLRLKHEQKIERDLNRELPKIP</sequence>
<evidence type="ECO:0000313" key="3">
    <source>
        <dbReference type="Proteomes" id="UP000779809"/>
    </source>
</evidence>
<keyword evidence="1" id="KW-0812">Transmembrane</keyword>
<reference evidence="2" key="1">
    <citation type="submission" date="2020-07" db="EMBL/GenBank/DDBJ databases">
        <title>Huge and variable diversity of episymbiotic CPR bacteria and DPANN archaea in groundwater ecosystems.</title>
        <authorList>
            <person name="He C.Y."/>
            <person name="Keren R."/>
            <person name="Whittaker M."/>
            <person name="Farag I.F."/>
            <person name="Doudna J."/>
            <person name="Cate J.H.D."/>
            <person name="Banfield J.F."/>
        </authorList>
    </citation>
    <scope>NUCLEOTIDE SEQUENCE</scope>
    <source>
        <strain evidence="2">NC_groundwater_580_Pr5_B-0.1um_64_19</strain>
    </source>
</reference>
<dbReference type="Proteomes" id="UP000779809">
    <property type="component" value="Unassembled WGS sequence"/>
</dbReference>
<dbReference type="EMBL" id="JACPNR010000012">
    <property type="protein sequence ID" value="MBI2679143.1"/>
    <property type="molecule type" value="Genomic_DNA"/>
</dbReference>
<organism evidence="2 3">
    <name type="scientific">Candidatus Korobacter versatilis</name>
    <dbReference type="NCBI Taxonomy" id="658062"/>
    <lineage>
        <taxon>Bacteria</taxon>
        <taxon>Pseudomonadati</taxon>
        <taxon>Acidobacteriota</taxon>
        <taxon>Terriglobia</taxon>
        <taxon>Terriglobales</taxon>
        <taxon>Candidatus Korobacteraceae</taxon>
        <taxon>Candidatus Korobacter</taxon>
    </lineage>
</organism>
<feature type="transmembrane region" description="Helical" evidence="1">
    <location>
        <begin position="6"/>
        <end position="28"/>
    </location>
</feature>
<feature type="transmembrane region" description="Helical" evidence="1">
    <location>
        <begin position="78"/>
        <end position="99"/>
    </location>
</feature>
<accession>A0A932AA98</accession>
<name>A0A932AA98_9BACT</name>
<dbReference type="AlphaFoldDB" id="A0A932AA98"/>
<proteinExistence type="predicted"/>
<keyword evidence="1" id="KW-0472">Membrane</keyword>
<feature type="transmembrane region" description="Helical" evidence="1">
    <location>
        <begin position="40"/>
        <end position="58"/>
    </location>
</feature>
<keyword evidence="1" id="KW-1133">Transmembrane helix</keyword>